<name>A0ABW8U6P1_9GAMM</name>
<keyword evidence="3" id="KW-1185">Reference proteome</keyword>
<dbReference type="PANTHER" id="PTHR43267">
    <property type="entry name" value="TRNA THREONYLCARBAMOYLADENOSINE DEHYDRATASE"/>
    <property type="match status" value="1"/>
</dbReference>
<feature type="domain" description="THIF-type NAD/FAD binding fold" evidence="1">
    <location>
        <begin position="21"/>
        <end position="254"/>
    </location>
</feature>
<dbReference type="GO" id="GO:0016779">
    <property type="term" value="F:nucleotidyltransferase activity"/>
    <property type="evidence" value="ECO:0007669"/>
    <property type="project" value="UniProtKB-KW"/>
</dbReference>
<evidence type="ECO:0000313" key="2">
    <source>
        <dbReference type="EMBL" id="MFL1732793.1"/>
    </source>
</evidence>
<gene>
    <name evidence="2" type="ORF">ACJHVH_07290</name>
</gene>
<dbReference type="Gene3D" id="3.40.50.720">
    <property type="entry name" value="NAD(P)-binding Rossmann-like Domain"/>
    <property type="match status" value="1"/>
</dbReference>
<dbReference type="EMBL" id="JBJJXE010000011">
    <property type="protein sequence ID" value="MFL1732793.1"/>
    <property type="molecule type" value="Genomic_DNA"/>
</dbReference>
<dbReference type="RefSeq" id="WP_407069328.1">
    <property type="nucleotide sequence ID" value="NZ_JBJJXE010000011.1"/>
</dbReference>
<evidence type="ECO:0000313" key="3">
    <source>
        <dbReference type="Proteomes" id="UP001624684"/>
    </source>
</evidence>
<dbReference type="CDD" id="cd00755">
    <property type="entry name" value="YgdL_like"/>
    <property type="match status" value="1"/>
</dbReference>
<accession>A0ABW8U6P1</accession>
<evidence type="ECO:0000259" key="1">
    <source>
        <dbReference type="Pfam" id="PF00899"/>
    </source>
</evidence>
<keyword evidence="2" id="KW-0808">Transferase</keyword>
<sequence length="255" mass="27718">MSDFIAMRRFTGTRTLYGSDFERFFKAHVYVIGVGGVGSWAAEGLVRTGVGEITLVDLDILVESNINRQLPALDTTLGESKIESMANRLREINPCIKLNLVDDFLTQDNVEKILPSKQYAQQLQESGGQVVVLDCVDDMSAKLAISLHCRFNKIKSIISGGAGGKIDPTKIQVADLKDVIQDPLLAKLRTRLKDKGITQNKKGKFGMKCVYSTEQLKMAKACESGLNCGGYGSSVAVTSVVGMVMVSECLAMLSK</sequence>
<dbReference type="Proteomes" id="UP001624684">
    <property type="component" value="Unassembled WGS sequence"/>
</dbReference>
<dbReference type="PANTHER" id="PTHR43267:SF1">
    <property type="entry name" value="TRNA THREONYLCARBAMOYLADENOSINE DEHYDRATASE"/>
    <property type="match status" value="1"/>
</dbReference>
<comment type="caution">
    <text evidence="2">The sequence shown here is derived from an EMBL/GenBank/DDBJ whole genome shotgun (WGS) entry which is preliminary data.</text>
</comment>
<dbReference type="SUPFAM" id="SSF69572">
    <property type="entry name" value="Activating enzymes of the ubiquitin-like proteins"/>
    <property type="match status" value="1"/>
</dbReference>
<dbReference type="InterPro" id="IPR045886">
    <property type="entry name" value="ThiF/MoeB/HesA"/>
</dbReference>
<dbReference type="InterPro" id="IPR035985">
    <property type="entry name" value="Ubiquitin-activating_enz"/>
</dbReference>
<protein>
    <submittedName>
        <fullName evidence="2">ThiF family adenylyltransferase</fullName>
    </submittedName>
</protein>
<organism evidence="2 3">
    <name type="scientific">Moraxella oculi</name>
    <dbReference type="NCBI Taxonomy" id="2940516"/>
    <lineage>
        <taxon>Bacteria</taxon>
        <taxon>Pseudomonadati</taxon>
        <taxon>Pseudomonadota</taxon>
        <taxon>Gammaproteobacteria</taxon>
        <taxon>Moraxellales</taxon>
        <taxon>Moraxellaceae</taxon>
        <taxon>Moraxella</taxon>
    </lineage>
</organism>
<dbReference type="InterPro" id="IPR000594">
    <property type="entry name" value="ThiF_NAD_FAD-bd"/>
</dbReference>
<keyword evidence="2" id="KW-0548">Nucleotidyltransferase</keyword>
<dbReference type="Pfam" id="PF00899">
    <property type="entry name" value="ThiF"/>
    <property type="match status" value="1"/>
</dbReference>
<reference evidence="2 3" key="1">
    <citation type="submission" date="2024-11" db="EMBL/GenBank/DDBJ databases">
        <title>First Report of Moraxella oculi in Brazil in an Infectious Bovine Keratoconjunctivitis Outbreak.</title>
        <authorList>
            <person name="Carvalho C.V."/>
            <person name="Domingues R."/>
            <person name="Coutinho C."/>
            <person name="Honorio N.T.B.S."/>
            <person name="Faza D.R.L.R."/>
            <person name="Carvalho W.A."/>
            <person name="Machado A.B.F."/>
            <person name="Martins M.F."/>
            <person name="Gaspar E.B."/>
        </authorList>
    </citation>
    <scope>NUCLEOTIDE SEQUENCE [LARGE SCALE GENOMIC DNA]</scope>
    <source>
        <strain evidence="2 3">2117LE</strain>
    </source>
</reference>
<proteinExistence type="predicted"/>